<protein>
    <submittedName>
        <fullName evidence="2">DUF4198 domain-containing protein</fullName>
    </submittedName>
</protein>
<organism evidence="2 3">
    <name type="scientific">Kiloniella antarctica</name>
    <dbReference type="NCBI Taxonomy" id="1550907"/>
    <lineage>
        <taxon>Bacteria</taxon>
        <taxon>Pseudomonadati</taxon>
        <taxon>Pseudomonadota</taxon>
        <taxon>Alphaproteobacteria</taxon>
        <taxon>Rhodospirillales</taxon>
        <taxon>Kiloniellaceae</taxon>
        <taxon>Kiloniella</taxon>
    </lineage>
</organism>
<evidence type="ECO:0000313" key="2">
    <source>
        <dbReference type="EMBL" id="MFD2204504.1"/>
    </source>
</evidence>
<evidence type="ECO:0000256" key="1">
    <source>
        <dbReference type="SAM" id="SignalP"/>
    </source>
</evidence>
<comment type="caution">
    <text evidence="2">The sequence shown here is derived from an EMBL/GenBank/DDBJ whole genome shotgun (WGS) entry which is preliminary data.</text>
</comment>
<dbReference type="EMBL" id="JBHUII010000001">
    <property type="protein sequence ID" value="MFD2204504.1"/>
    <property type="molecule type" value="Genomic_DNA"/>
</dbReference>
<keyword evidence="1" id="KW-0732">Signal</keyword>
<feature type="chain" id="PRO_5046165698" evidence="1">
    <location>
        <begin position="24"/>
        <end position="262"/>
    </location>
</feature>
<gene>
    <name evidence="2" type="ORF">ACFSKO_02725</name>
</gene>
<reference evidence="3" key="1">
    <citation type="journal article" date="2019" name="Int. J. Syst. Evol. Microbiol.">
        <title>The Global Catalogue of Microorganisms (GCM) 10K type strain sequencing project: providing services to taxonomists for standard genome sequencing and annotation.</title>
        <authorList>
            <consortium name="The Broad Institute Genomics Platform"/>
            <consortium name="The Broad Institute Genome Sequencing Center for Infectious Disease"/>
            <person name="Wu L."/>
            <person name="Ma J."/>
        </authorList>
    </citation>
    <scope>NUCLEOTIDE SEQUENCE [LARGE SCALE GENOMIC DNA]</scope>
    <source>
        <strain evidence="3">CGMCC 4.7192</strain>
    </source>
</reference>
<feature type="signal peptide" evidence="1">
    <location>
        <begin position="1"/>
        <end position="23"/>
    </location>
</feature>
<keyword evidence="3" id="KW-1185">Reference proteome</keyword>
<name>A0ABW5BG44_9PROT</name>
<dbReference type="Pfam" id="PF10670">
    <property type="entry name" value="DUF4198"/>
    <property type="match status" value="1"/>
</dbReference>
<dbReference type="Proteomes" id="UP001597294">
    <property type="component" value="Unassembled WGS sequence"/>
</dbReference>
<sequence>MKKVLFCSVIAAGLTAFITGAQAHFQLIYTPETMLEKGGKLTLKMPFTHPAESGHVMDMGIPEEFYSIRKGKKTDLMDKLKIIEWTSNENTGKAYEAEVKLRGLGDNVFVLKPTPFYEASEDIYIQQITKSYVNVGDLPTDWSEVQGLKAEIRPLTKPYNVIAGGTFTGVVLSEGKPVPFAEIEIEYINFPADIENNKFADVGMISSPSHAIRSDASGTFTFGVPKAGFWGIAALGAGPDTEHEGKELSQDAVIWIQARDVD</sequence>
<accession>A0ABW5BG44</accession>
<dbReference type="RefSeq" id="WP_380248155.1">
    <property type="nucleotide sequence ID" value="NZ_JBHUII010000001.1"/>
</dbReference>
<proteinExistence type="predicted"/>
<dbReference type="InterPro" id="IPR019613">
    <property type="entry name" value="DUF4198"/>
</dbReference>
<evidence type="ECO:0000313" key="3">
    <source>
        <dbReference type="Proteomes" id="UP001597294"/>
    </source>
</evidence>